<comment type="caution">
    <text evidence="1">The sequence shown here is derived from an EMBL/GenBank/DDBJ whole genome shotgun (WGS) entry which is preliminary data.</text>
</comment>
<feature type="non-terminal residue" evidence="1">
    <location>
        <position position="51"/>
    </location>
</feature>
<dbReference type="SUPFAM" id="SSF56801">
    <property type="entry name" value="Acetyl-CoA synthetase-like"/>
    <property type="match status" value="1"/>
</dbReference>
<reference evidence="1" key="1">
    <citation type="journal article" date="2014" name="Front. Microbiol.">
        <title>High frequency of phylogenetically diverse reductive dehalogenase-homologous genes in deep subseafloor sedimentary metagenomes.</title>
        <authorList>
            <person name="Kawai M."/>
            <person name="Futagami T."/>
            <person name="Toyoda A."/>
            <person name="Takaki Y."/>
            <person name="Nishi S."/>
            <person name="Hori S."/>
            <person name="Arai W."/>
            <person name="Tsubouchi T."/>
            <person name="Morono Y."/>
            <person name="Uchiyama I."/>
            <person name="Ito T."/>
            <person name="Fujiyama A."/>
            <person name="Inagaki F."/>
            <person name="Takami H."/>
        </authorList>
    </citation>
    <scope>NUCLEOTIDE SEQUENCE</scope>
    <source>
        <strain evidence="1">Expedition CK06-06</strain>
    </source>
</reference>
<accession>X0WSC4</accession>
<gene>
    <name evidence="1" type="ORF">S01H1_54200</name>
</gene>
<dbReference type="Gene3D" id="3.40.50.980">
    <property type="match status" value="1"/>
</dbReference>
<dbReference type="AlphaFoldDB" id="X0WSC4"/>
<name>X0WSC4_9ZZZZ</name>
<protein>
    <recommendedName>
        <fullName evidence="2">AMP-dependent synthetase/ligase domain-containing protein</fullName>
    </recommendedName>
</protein>
<sequence>MHTFQDPLRHALASHAHSEAVVCGDVRQDFATTIDRCQRLAAGLRNLGLER</sequence>
<dbReference type="EMBL" id="BARS01035152">
    <property type="protein sequence ID" value="GAG15601.1"/>
    <property type="molecule type" value="Genomic_DNA"/>
</dbReference>
<evidence type="ECO:0000313" key="1">
    <source>
        <dbReference type="EMBL" id="GAG15601.1"/>
    </source>
</evidence>
<organism evidence="1">
    <name type="scientific">marine sediment metagenome</name>
    <dbReference type="NCBI Taxonomy" id="412755"/>
    <lineage>
        <taxon>unclassified sequences</taxon>
        <taxon>metagenomes</taxon>
        <taxon>ecological metagenomes</taxon>
    </lineage>
</organism>
<proteinExistence type="predicted"/>
<evidence type="ECO:0008006" key="2">
    <source>
        <dbReference type="Google" id="ProtNLM"/>
    </source>
</evidence>